<keyword evidence="1" id="KW-0732">Signal</keyword>
<accession>A0ABW4I4H2</accession>
<reference evidence="3" key="1">
    <citation type="journal article" date="2019" name="Int. J. Syst. Evol. Microbiol.">
        <title>The Global Catalogue of Microorganisms (GCM) 10K type strain sequencing project: providing services to taxonomists for standard genome sequencing and annotation.</title>
        <authorList>
            <consortium name="The Broad Institute Genomics Platform"/>
            <consortium name="The Broad Institute Genome Sequencing Center for Infectious Disease"/>
            <person name="Wu L."/>
            <person name="Ma J."/>
        </authorList>
    </citation>
    <scope>NUCLEOTIDE SEQUENCE [LARGE SCALE GENOMIC DNA]</scope>
    <source>
        <strain evidence="3">CGMCC 1.16275</strain>
    </source>
</reference>
<organism evidence="2 3">
    <name type="scientific">Sphingomonas tabacisoli</name>
    <dbReference type="NCBI Taxonomy" id="2249466"/>
    <lineage>
        <taxon>Bacteria</taxon>
        <taxon>Pseudomonadati</taxon>
        <taxon>Pseudomonadota</taxon>
        <taxon>Alphaproteobacteria</taxon>
        <taxon>Sphingomonadales</taxon>
        <taxon>Sphingomonadaceae</taxon>
        <taxon>Sphingomonas</taxon>
    </lineage>
</organism>
<dbReference type="EMBL" id="JBHUDY010000001">
    <property type="protein sequence ID" value="MFD1612376.1"/>
    <property type="molecule type" value="Genomic_DNA"/>
</dbReference>
<dbReference type="Proteomes" id="UP001597115">
    <property type="component" value="Unassembled WGS sequence"/>
</dbReference>
<gene>
    <name evidence="2" type="ORF">ACFSCW_11235</name>
</gene>
<protein>
    <submittedName>
        <fullName evidence="2">Uncharacterized protein</fullName>
    </submittedName>
</protein>
<evidence type="ECO:0000313" key="2">
    <source>
        <dbReference type="EMBL" id="MFD1612376.1"/>
    </source>
</evidence>
<keyword evidence="3" id="KW-1185">Reference proteome</keyword>
<feature type="chain" id="PRO_5046047395" evidence="1">
    <location>
        <begin position="21"/>
        <end position="87"/>
    </location>
</feature>
<dbReference type="RefSeq" id="WP_380889230.1">
    <property type="nucleotide sequence ID" value="NZ_JBHUDY010000001.1"/>
</dbReference>
<dbReference type="PROSITE" id="PS51257">
    <property type="entry name" value="PROKAR_LIPOPROTEIN"/>
    <property type="match status" value="1"/>
</dbReference>
<sequence>MRVLTITLLLAGSIGLSACANTEDVAVAPAPPVGPGAIIGTVAADRNGDGIVDGYYTRDGVYVAYQAPPCPLPPPPPPPAPSGERGI</sequence>
<feature type="signal peptide" evidence="1">
    <location>
        <begin position="1"/>
        <end position="20"/>
    </location>
</feature>
<proteinExistence type="predicted"/>
<name>A0ABW4I4H2_9SPHN</name>
<comment type="caution">
    <text evidence="2">The sequence shown here is derived from an EMBL/GenBank/DDBJ whole genome shotgun (WGS) entry which is preliminary data.</text>
</comment>
<evidence type="ECO:0000313" key="3">
    <source>
        <dbReference type="Proteomes" id="UP001597115"/>
    </source>
</evidence>
<evidence type="ECO:0000256" key="1">
    <source>
        <dbReference type="SAM" id="SignalP"/>
    </source>
</evidence>